<dbReference type="EMBL" id="CM056744">
    <property type="protein sequence ID" value="KAJ8668653.1"/>
    <property type="molecule type" value="Genomic_DNA"/>
</dbReference>
<evidence type="ECO:0000313" key="1">
    <source>
        <dbReference type="EMBL" id="KAJ8668653.1"/>
    </source>
</evidence>
<gene>
    <name evidence="1" type="ORF">QAD02_010316</name>
</gene>
<sequence length="341" mass="37879">MRTTVAIWFLLHVLQAIAKEETLRLAPRSEEARANEFPYQVSIEINGQHTCGGALISRIHVLTAAHCIHNLIEKPWLLRKSIEVTVSVGSAFLGQGSRYPIRRLSEYRDYVGESRTYIVRNDIAVITLQYPVKTSSNVMPLVLPHPNFNPAVGTEVVVSGFGSAYKKGRASPILKQSPMIIVSHEDCNEEFLTKVGKFIVPSIICAEFGKHAGTCQGDSGGPLVYQNGEENIVVGIVSAGVEECGDGTPDTYTRVTSFLPYIEYEMNYDPNNAKKSERGLSSRAVDLVSSTPRTTESPYPIRIPRKSNKFGNFFNDFDNDDPFQGIFSHFGLRSSGQRFPW</sequence>
<evidence type="ECO:0000313" key="2">
    <source>
        <dbReference type="Proteomes" id="UP001239111"/>
    </source>
</evidence>
<protein>
    <submittedName>
        <fullName evidence="1">Uncharacterized protein</fullName>
    </submittedName>
</protein>
<reference evidence="1" key="1">
    <citation type="submission" date="2023-04" db="EMBL/GenBank/DDBJ databases">
        <title>A chromosome-level genome assembly of the parasitoid wasp Eretmocerus hayati.</title>
        <authorList>
            <person name="Zhong Y."/>
            <person name="Liu S."/>
            <person name="Liu Y."/>
        </authorList>
    </citation>
    <scope>NUCLEOTIDE SEQUENCE</scope>
    <source>
        <strain evidence="1">ZJU_SS_LIU_2023</strain>
    </source>
</reference>
<organism evidence="1 2">
    <name type="scientific">Eretmocerus hayati</name>
    <dbReference type="NCBI Taxonomy" id="131215"/>
    <lineage>
        <taxon>Eukaryota</taxon>
        <taxon>Metazoa</taxon>
        <taxon>Ecdysozoa</taxon>
        <taxon>Arthropoda</taxon>
        <taxon>Hexapoda</taxon>
        <taxon>Insecta</taxon>
        <taxon>Pterygota</taxon>
        <taxon>Neoptera</taxon>
        <taxon>Endopterygota</taxon>
        <taxon>Hymenoptera</taxon>
        <taxon>Apocrita</taxon>
        <taxon>Proctotrupomorpha</taxon>
        <taxon>Chalcidoidea</taxon>
        <taxon>Aphelinidae</taxon>
        <taxon>Aphelininae</taxon>
        <taxon>Eretmocerus</taxon>
    </lineage>
</organism>
<comment type="caution">
    <text evidence="1">The sequence shown here is derived from an EMBL/GenBank/DDBJ whole genome shotgun (WGS) entry which is preliminary data.</text>
</comment>
<proteinExistence type="predicted"/>
<dbReference type="Proteomes" id="UP001239111">
    <property type="component" value="Chromosome 4"/>
</dbReference>
<keyword evidence="2" id="KW-1185">Reference proteome</keyword>
<accession>A0ACC2NCI1</accession>
<name>A0ACC2NCI1_9HYME</name>